<keyword evidence="2" id="KW-1185">Reference proteome</keyword>
<proteinExistence type="predicted"/>
<dbReference type="InterPro" id="IPR038444">
    <property type="entry name" value="DUF465_sf"/>
</dbReference>
<protein>
    <submittedName>
        <fullName evidence="1">DUF465 domain-containing protein</fullName>
    </submittedName>
</protein>
<name>A0A6I4T6Q9_9SPHN</name>
<accession>A0A6I4T6Q9</accession>
<gene>
    <name evidence="1" type="ORF">GRI91_12690</name>
</gene>
<sequence length="51" mass="5856">MVTSHVSALQAKHLGLERSLREELNRPSPDVSKIQALKRQKLRLKEEIALH</sequence>
<dbReference type="RefSeq" id="WP_160737047.1">
    <property type="nucleotide sequence ID" value="NZ_WTYT01000005.1"/>
</dbReference>
<dbReference type="Gene3D" id="6.10.280.50">
    <property type="match status" value="1"/>
</dbReference>
<dbReference type="OrthoDB" id="7392037at2"/>
<dbReference type="EMBL" id="WTYT01000005">
    <property type="protein sequence ID" value="MXO66616.1"/>
    <property type="molecule type" value="Genomic_DNA"/>
</dbReference>
<organism evidence="1 2">
    <name type="scientific">Altericroceibacterium endophyticum</name>
    <dbReference type="NCBI Taxonomy" id="1808508"/>
    <lineage>
        <taxon>Bacteria</taxon>
        <taxon>Pseudomonadati</taxon>
        <taxon>Pseudomonadota</taxon>
        <taxon>Alphaproteobacteria</taxon>
        <taxon>Sphingomonadales</taxon>
        <taxon>Erythrobacteraceae</taxon>
        <taxon>Altericroceibacterium</taxon>
    </lineage>
</organism>
<dbReference type="Pfam" id="PF04325">
    <property type="entry name" value="DUF465"/>
    <property type="match status" value="1"/>
</dbReference>
<dbReference type="InterPro" id="IPR007420">
    <property type="entry name" value="DUF465"/>
</dbReference>
<reference evidence="1 2" key="1">
    <citation type="submission" date="2019-12" db="EMBL/GenBank/DDBJ databases">
        <title>Genomic-based taxomic classification of the family Erythrobacteraceae.</title>
        <authorList>
            <person name="Xu L."/>
        </authorList>
    </citation>
    <scope>NUCLEOTIDE SEQUENCE [LARGE SCALE GENOMIC DNA]</scope>
    <source>
        <strain evidence="1 2">LMG 29518</strain>
    </source>
</reference>
<evidence type="ECO:0000313" key="2">
    <source>
        <dbReference type="Proteomes" id="UP000438476"/>
    </source>
</evidence>
<evidence type="ECO:0000313" key="1">
    <source>
        <dbReference type="EMBL" id="MXO66616.1"/>
    </source>
</evidence>
<dbReference type="AlphaFoldDB" id="A0A6I4T6Q9"/>
<dbReference type="Proteomes" id="UP000438476">
    <property type="component" value="Unassembled WGS sequence"/>
</dbReference>
<comment type="caution">
    <text evidence="1">The sequence shown here is derived from an EMBL/GenBank/DDBJ whole genome shotgun (WGS) entry which is preliminary data.</text>
</comment>